<dbReference type="KEGG" id="ckh:LVJ77_04020"/>
<dbReference type="Proteomes" id="UP000831534">
    <property type="component" value="Chromosome"/>
</dbReference>
<accession>A0A8T9MU08</accession>
<protein>
    <submittedName>
        <fullName evidence="1">HAD domain-containing protein</fullName>
    </submittedName>
</protein>
<dbReference type="AlphaFoldDB" id="A0A8T9MU08"/>
<evidence type="ECO:0000313" key="1">
    <source>
        <dbReference type="EMBL" id="UOP05370.1"/>
    </source>
</evidence>
<organism evidence="1 2">
    <name type="scientific">Conchiformibius kuhniae</name>
    <dbReference type="NCBI Taxonomy" id="211502"/>
    <lineage>
        <taxon>Bacteria</taxon>
        <taxon>Pseudomonadati</taxon>
        <taxon>Pseudomonadota</taxon>
        <taxon>Betaproteobacteria</taxon>
        <taxon>Neisseriales</taxon>
        <taxon>Neisseriaceae</taxon>
        <taxon>Conchiformibius</taxon>
    </lineage>
</organism>
<sequence>MLIFLDFDGVLHGSNPQRTRILWQQMPVFAEFFGQDEWAHTEFVVSSTWRIGRSLAQLREPFPACLRPRIIGTTPPLHHPIHALHGCREREILCWLNDFCQTQRNWAALDDTAWYFRDHRHRLFLCAGQYGLREADLPFLAQHLRGLREPHQRASFHAKQ</sequence>
<name>A0A8T9MU08_9NEIS</name>
<dbReference type="Pfam" id="PF18143">
    <property type="entry name" value="HAD_SAK_2"/>
    <property type="match status" value="1"/>
</dbReference>
<dbReference type="EMBL" id="CP091521">
    <property type="protein sequence ID" value="UOP05370.1"/>
    <property type="molecule type" value="Genomic_DNA"/>
</dbReference>
<gene>
    <name evidence="1" type="ORF">LVJ77_04020</name>
</gene>
<keyword evidence="2" id="KW-1185">Reference proteome</keyword>
<evidence type="ECO:0000313" key="2">
    <source>
        <dbReference type="Proteomes" id="UP000831534"/>
    </source>
</evidence>
<dbReference type="RefSeq" id="WP_027009427.1">
    <property type="nucleotide sequence ID" value="NZ_CP091521.1"/>
</dbReference>
<reference evidence="1" key="1">
    <citation type="journal article" date="2022" name="Res Sq">
        <title>Evolution of multicellular longitudinally dividing oral cavity symbionts (Neisseriaceae).</title>
        <authorList>
            <person name="Nyongesa S."/>
            <person name="Weber P."/>
            <person name="Bernet E."/>
            <person name="Pullido F."/>
            <person name="Nieckarz M."/>
            <person name="Delaby M."/>
            <person name="Nieves C."/>
            <person name="Viehboeck T."/>
            <person name="Krause N."/>
            <person name="Rivera-Millot A."/>
            <person name="Nakamura A."/>
            <person name="Vischer N."/>
            <person name="VanNieuwenhze M."/>
            <person name="Brun Y."/>
            <person name="Cava F."/>
            <person name="Bulgheresi S."/>
            <person name="Veyrier F."/>
        </authorList>
    </citation>
    <scope>NUCLEOTIDE SEQUENCE</scope>
    <source>
        <strain evidence="1">17694</strain>
    </source>
</reference>
<reference evidence="1" key="2">
    <citation type="submission" date="2024-09" db="EMBL/GenBank/DDBJ databases">
        <authorList>
            <person name="Veyrier F.J."/>
        </authorList>
    </citation>
    <scope>NUCLEOTIDE SEQUENCE</scope>
    <source>
        <strain evidence="1">17694</strain>
    </source>
</reference>
<proteinExistence type="predicted"/>